<organism evidence="2 3">
    <name type="scientific">Paractinoplanes hotanensis</name>
    <dbReference type="NCBI Taxonomy" id="2906497"/>
    <lineage>
        <taxon>Bacteria</taxon>
        <taxon>Bacillati</taxon>
        <taxon>Actinomycetota</taxon>
        <taxon>Actinomycetes</taxon>
        <taxon>Micromonosporales</taxon>
        <taxon>Micromonosporaceae</taxon>
        <taxon>Paractinoplanes</taxon>
    </lineage>
</organism>
<dbReference type="EMBL" id="JAMQOL010000089">
    <property type="protein sequence ID" value="MCM4084978.1"/>
    <property type="molecule type" value="Genomic_DNA"/>
</dbReference>
<gene>
    <name evidence="2" type="ORF">LXN57_46370</name>
</gene>
<evidence type="ECO:0000256" key="1">
    <source>
        <dbReference type="SAM" id="MobiDB-lite"/>
    </source>
</evidence>
<accession>A0ABT0YHI9</accession>
<reference evidence="2 3" key="1">
    <citation type="submission" date="2022-06" db="EMBL/GenBank/DDBJ databases">
        <title>Actinoplanes abujensis sp. nov., isolated from Nigerian arid soil.</title>
        <authorList>
            <person name="Ding P."/>
        </authorList>
    </citation>
    <scope>NUCLEOTIDE SEQUENCE [LARGE SCALE GENOMIC DNA]</scope>
    <source>
        <strain evidence="3">TRM88002</strain>
    </source>
</reference>
<comment type="caution">
    <text evidence="2">The sequence shown here is derived from an EMBL/GenBank/DDBJ whole genome shotgun (WGS) entry which is preliminary data.</text>
</comment>
<name>A0ABT0YHI9_9ACTN</name>
<protein>
    <submittedName>
        <fullName evidence="2">Uncharacterized protein</fullName>
    </submittedName>
</protein>
<dbReference type="RefSeq" id="WP_251804712.1">
    <property type="nucleotide sequence ID" value="NZ_JAMQOL010000089.1"/>
</dbReference>
<keyword evidence="3" id="KW-1185">Reference proteome</keyword>
<feature type="region of interest" description="Disordered" evidence="1">
    <location>
        <begin position="231"/>
        <end position="267"/>
    </location>
</feature>
<evidence type="ECO:0000313" key="3">
    <source>
        <dbReference type="Proteomes" id="UP001523216"/>
    </source>
</evidence>
<evidence type="ECO:0000313" key="2">
    <source>
        <dbReference type="EMBL" id="MCM4084978.1"/>
    </source>
</evidence>
<proteinExistence type="predicted"/>
<dbReference type="Proteomes" id="UP001523216">
    <property type="component" value="Unassembled WGS sequence"/>
</dbReference>
<sequence>MKTVSRRLALWRADLEAGVCAAPEEAAEALGERDKVIVVMDNRQTVQCELRQDVEWQLTGLTWPAAFPPGVLVTVTWHPARDDFVIRPDPLDDPLRVDGVDYFYAYDPKVVTRDYQPDQSNRAKVLHTVRKLGRVFDDGSAVLSEELLAKRSGLGRGAKGAFLLRNAVDQLIREGFLTRVTGSVDPAGHPSYPALDGQAETDMVFYAPMVEPVPAESHRGDHWVSGFIRKLPRGAQPSPKQRKAAESAGIGPLAPGYTFVKKHHRNG</sequence>